<dbReference type="GO" id="GO:0006265">
    <property type="term" value="P:DNA topological change"/>
    <property type="evidence" value="ECO:0007669"/>
    <property type="project" value="InterPro"/>
</dbReference>
<keyword evidence="4" id="KW-1133">Transmembrane helix</keyword>
<dbReference type="Gene3D" id="3.30.65.10">
    <property type="entry name" value="Bacterial Topoisomerase I, domain 1"/>
    <property type="match status" value="1"/>
</dbReference>
<evidence type="ECO:0000256" key="2">
    <source>
        <dbReference type="ARBA" id="ARBA00022771"/>
    </source>
</evidence>
<dbReference type="InterPro" id="IPR013498">
    <property type="entry name" value="Topo_IA_Znf"/>
</dbReference>
<name>A0A2I6S9Z6_9RHOO</name>
<dbReference type="Pfam" id="PF01396">
    <property type="entry name" value="Zn_ribbon_Top1"/>
    <property type="match status" value="1"/>
</dbReference>
<evidence type="ECO:0000259" key="5">
    <source>
        <dbReference type="PROSITE" id="PS50965"/>
    </source>
</evidence>
<feature type="domain" description="NERD" evidence="5">
    <location>
        <begin position="35"/>
        <end position="152"/>
    </location>
</feature>
<dbReference type="EMBL" id="CP025682">
    <property type="protein sequence ID" value="AUN96069.1"/>
    <property type="molecule type" value="Genomic_DNA"/>
</dbReference>
<keyword evidence="1" id="KW-0479">Metal-binding</keyword>
<evidence type="ECO:0000256" key="4">
    <source>
        <dbReference type="SAM" id="Phobius"/>
    </source>
</evidence>
<dbReference type="Pfam" id="PF08378">
    <property type="entry name" value="NERD"/>
    <property type="match status" value="1"/>
</dbReference>
<keyword evidence="4" id="KW-0472">Membrane</keyword>
<evidence type="ECO:0000256" key="3">
    <source>
        <dbReference type="ARBA" id="ARBA00022833"/>
    </source>
</evidence>
<accession>A0A2I6S9Z6</accession>
<dbReference type="InterPro" id="IPR011528">
    <property type="entry name" value="NERD"/>
</dbReference>
<keyword evidence="8" id="KW-1185">Reference proteome</keyword>
<dbReference type="GO" id="GO:0005694">
    <property type="term" value="C:chromosome"/>
    <property type="evidence" value="ECO:0007669"/>
    <property type="project" value="InterPro"/>
</dbReference>
<dbReference type="AlphaFoldDB" id="A0A2I6S9Z6"/>
<keyword evidence="3" id="KW-0862">Zinc</keyword>
<dbReference type="RefSeq" id="WP_102248113.1">
    <property type="nucleotide sequence ID" value="NZ_CP025682.1"/>
</dbReference>
<dbReference type="GO" id="GO:0003916">
    <property type="term" value="F:DNA topoisomerase activity"/>
    <property type="evidence" value="ECO:0007669"/>
    <property type="project" value="InterPro"/>
</dbReference>
<feature type="transmembrane region" description="Helical" evidence="4">
    <location>
        <begin position="6"/>
        <end position="29"/>
    </location>
</feature>
<organism evidence="7 8">
    <name type="scientific">Pseudazoarcus pumilus</name>
    <dbReference type="NCBI Taxonomy" id="2067960"/>
    <lineage>
        <taxon>Bacteria</taxon>
        <taxon>Pseudomonadati</taxon>
        <taxon>Pseudomonadota</taxon>
        <taxon>Betaproteobacteria</taxon>
        <taxon>Rhodocyclales</taxon>
        <taxon>Zoogloeaceae</taxon>
        <taxon>Pseudazoarcus</taxon>
    </lineage>
</organism>
<protein>
    <submittedName>
        <fullName evidence="7">Nuclease</fullName>
    </submittedName>
</protein>
<gene>
    <name evidence="7" type="ORF">C0099_14650</name>
</gene>
<evidence type="ECO:0000259" key="6">
    <source>
        <dbReference type="PROSITE" id="PS51999"/>
    </source>
</evidence>
<dbReference type="PROSITE" id="PS50965">
    <property type="entry name" value="NERD"/>
    <property type="match status" value="1"/>
</dbReference>
<evidence type="ECO:0000313" key="7">
    <source>
        <dbReference type="EMBL" id="AUN96069.1"/>
    </source>
</evidence>
<feature type="domain" description="GRF-type" evidence="6">
    <location>
        <begin position="218"/>
        <end position="255"/>
    </location>
</feature>
<dbReference type="Proteomes" id="UP000242205">
    <property type="component" value="Chromosome"/>
</dbReference>
<reference evidence="7 8" key="1">
    <citation type="submission" date="2018-01" db="EMBL/GenBank/DDBJ databases">
        <authorList>
            <person name="Fu G.-Y."/>
        </authorList>
    </citation>
    <scope>NUCLEOTIDE SEQUENCE [LARGE SCALE GENOMIC DNA]</scope>
    <source>
        <strain evidence="7 8">SY39</strain>
    </source>
</reference>
<sequence length="255" mass="28701">MSLPIAQILAPVYTGALILFVLAAIIAIFRLPVVKGWFGEAQGALAKHLLLDKEIYTTLNNITIPTSNGTTQIDHIVVSRYGIFVIETKNMKGWIFGDEKSPQWTQNVFGRRYRFQNPLHQNYRHIRALAEFLQLPDDRFHSVVMFWGNAKLKTPLPDNVLTRGYTGYIKSKQEVLIPDEEVKAIINAVQSGMLPKTRATHRDHVASLKERHESTTTCPRCGNALALRTAKSGANAGKQFYGCSTFPACRFMRKV</sequence>
<proteinExistence type="predicted"/>
<dbReference type="InterPro" id="IPR010666">
    <property type="entry name" value="Znf_GRF"/>
</dbReference>
<dbReference type="KEGG" id="atw:C0099_14650"/>
<evidence type="ECO:0000313" key="8">
    <source>
        <dbReference type="Proteomes" id="UP000242205"/>
    </source>
</evidence>
<keyword evidence="2" id="KW-0863">Zinc-finger</keyword>
<dbReference type="OrthoDB" id="5782056at2"/>
<evidence type="ECO:0000256" key="1">
    <source>
        <dbReference type="ARBA" id="ARBA00022723"/>
    </source>
</evidence>
<dbReference type="GO" id="GO:0008270">
    <property type="term" value="F:zinc ion binding"/>
    <property type="evidence" value="ECO:0007669"/>
    <property type="project" value="UniProtKB-KW"/>
</dbReference>
<keyword evidence="4" id="KW-0812">Transmembrane</keyword>
<dbReference type="PROSITE" id="PS51999">
    <property type="entry name" value="ZF_GRF"/>
    <property type="match status" value="1"/>
</dbReference>
<dbReference type="SUPFAM" id="SSF57783">
    <property type="entry name" value="Zinc beta-ribbon"/>
    <property type="match status" value="1"/>
</dbReference>
<dbReference type="GO" id="GO:0003677">
    <property type="term" value="F:DNA binding"/>
    <property type="evidence" value="ECO:0007669"/>
    <property type="project" value="InterPro"/>
</dbReference>